<keyword evidence="2" id="KW-0813">Transport</keyword>
<dbReference type="SMART" id="SM00382">
    <property type="entry name" value="AAA"/>
    <property type="match status" value="1"/>
</dbReference>
<dbReference type="Gene3D" id="3.40.50.300">
    <property type="entry name" value="P-loop containing nucleotide triphosphate hydrolases"/>
    <property type="match status" value="1"/>
</dbReference>
<dbReference type="PROSITE" id="PS50893">
    <property type="entry name" value="ABC_TRANSPORTER_2"/>
    <property type="match status" value="1"/>
</dbReference>
<evidence type="ECO:0000256" key="1">
    <source>
        <dbReference type="ARBA" id="ARBA00005417"/>
    </source>
</evidence>
<dbReference type="InterPro" id="IPR003593">
    <property type="entry name" value="AAA+_ATPase"/>
</dbReference>
<dbReference type="InterPro" id="IPR003439">
    <property type="entry name" value="ABC_transporter-like_ATP-bd"/>
</dbReference>
<protein>
    <submittedName>
        <fullName evidence="6">ABC transporter ATP-binding protein</fullName>
    </submittedName>
</protein>
<keyword evidence="4 6" id="KW-0067">ATP-binding</keyword>
<dbReference type="InterPro" id="IPR027417">
    <property type="entry name" value="P-loop_NTPase"/>
</dbReference>
<dbReference type="STRING" id="34062.AXE82_01730"/>
<sequence>MPMSTTKIANSERQFAQAIHCQSFVKLPQSQQVILQVKDASMHFGQRLLWQDVNFSILSGEFVALLGANGTGKTTLLRSLLKLVPLSSGSITLGKDIRVGYVPQLKDFAPKLPIRGRDLVQLGLDGENYLFGLFSPKKTLGSFWQTAKQKKYLVDKAIAEVGGESFCDAPLTMLSGGEQQRMRIAQALVAEPDILLMDEPLLSLDVASQYVVSDILAHRKQAHHTAILMISHELEPIIPLVDKVVYLENATANLGGIELIRRFR</sequence>
<dbReference type="Pfam" id="PF00005">
    <property type="entry name" value="ABC_tran"/>
    <property type="match status" value="1"/>
</dbReference>
<dbReference type="PANTHER" id="PTHR42734:SF17">
    <property type="entry name" value="METAL TRANSPORT SYSTEM ATP-BINDING PROTEIN TM_0124-RELATED"/>
    <property type="match status" value="1"/>
</dbReference>
<dbReference type="GO" id="GO:0016887">
    <property type="term" value="F:ATP hydrolysis activity"/>
    <property type="evidence" value="ECO:0007669"/>
    <property type="project" value="InterPro"/>
</dbReference>
<dbReference type="GO" id="GO:0005524">
    <property type="term" value="F:ATP binding"/>
    <property type="evidence" value="ECO:0007669"/>
    <property type="project" value="UniProtKB-KW"/>
</dbReference>
<evidence type="ECO:0000259" key="5">
    <source>
        <dbReference type="PROSITE" id="PS50893"/>
    </source>
</evidence>
<dbReference type="SUPFAM" id="SSF52540">
    <property type="entry name" value="P-loop containing nucleoside triphosphate hydrolases"/>
    <property type="match status" value="1"/>
</dbReference>
<dbReference type="EMBL" id="CP024443">
    <property type="protein sequence ID" value="ATR78779.1"/>
    <property type="molecule type" value="Genomic_DNA"/>
</dbReference>
<dbReference type="AlphaFoldDB" id="A0A2D2LUT2"/>
<dbReference type="InterPro" id="IPR050153">
    <property type="entry name" value="Metal_Ion_Import_ABC"/>
</dbReference>
<dbReference type="PROSITE" id="PS00211">
    <property type="entry name" value="ABC_TRANSPORTER_1"/>
    <property type="match status" value="1"/>
</dbReference>
<organism evidence="6 7">
    <name type="scientific">Faucicola osloensis</name>
    <name type="common">Moraxella osloensis</name>
    <dbReference type="NCBI Taxonomy" id="34062"/>
    <lineage>
        <taxon>Bacteria</taxon>
        <taxon>Pseudomonadati</taxon>
        <taxon>Pseudomonadota</taxon>
        <taxon>Gammaproteobacteria</taxon>
        <taxon>Moraxellales</taxon>
        <taxon>Moraxellaceae</taxon>
        <taxon>Faucicola</taxon>
    </lineage>
</organism>
<comment type="similarity">
    <text evidence="1">Belongs to the ABC transporter superfamily.</text>
</comment>
<proteinExistence type="inferred from homology"/>
<evidence type="ECO:0000313" key="7">
    <source>
        <dbReference type="Proteomes" id="UP000229340"/>
    </source>
</evidence>
<evidence type="ECO:0000256" key="4">
    <source>
        <dbReference type="ARBA" id="ARBA00022840"/>
    </source>
</evidence>
<evidence type="ECO:0000256" key="2">
    <source>
        <dbReference type="ARBA" id="ARBA00022448"/>
    </source>
</evidence>
<dbReference type="PANTHER" id="PTHR42734">
    <property type="entry name" value="METAL TRANSPORT SYSTEM ATP-BINDING PROTEIN TM_0124-RELATED"/>
    <property type="match status" value="1"/>
</dbReference>
<accession>A0A2D2LUT2</accession>
<dbReference type="Proteomes" id="UP000229340">
    <property type="component" value="Chromosome"/>
</dbReference>
<evidence type="ECO:0000313" key="6">
    <source>
        <dbReference type="EMBL" id="ATR78779.1"/>
    </source>
</evidence>
<gene>
    <name evidence="6" type="ORF">NP7_05615</name>
</gene>
<reference evidence="7" key="1">
    <citation type="submission" date="2017-11" db="EMBL/GenBank/DDBJ databases">
        <title>Complete genome sequence of Moraxella osloensis NP7 isolated from human skin.</title>
        <authorList>
            <person name="Lee K."/>
            <person name="Lim J.Y."/>
            <person name="Hwang I."/>
        </authorList>
    </citation>
    <scope>NUCLEOTIDE SEQUENCE [LARGE SCALE GENOMIC DNA]</scope>
    <source>
        <strain evidence="7">NP7</strain>
    </source>
</reference>
<feature type="domain" description="ABC transporter" evidence="5">
    <location>
        <begin position="35"/>
        <end position="263"/>
    </location>
</feature>
<dbReference type="InterPro" id="IPR017871">
    <property type="entry name" value="ABC_transporter-like_CS"/>
</dbReference>
<name>A0A2D2LUT2_FAUOS</name>
<keyword evidence="3" id="KW-0547">Nucleotide-binding</keyword>
<dbReference type="RefSeq" id="WP_100270034.1">
    <property type="nucleotide sequence ID" value="NZ_CP024443.1"/>
</dbReference>
<evidence type="ECO:0000256" key="3">
    <source>
        <dbReference type="ARBA" id="ARBA00022741"/>
    </source>
</evidence>